<dbReference type="InterPro" id="IPR023214">
    <property type="entry name" value="HAD_sf"/>
</dbReference>
<name>A0A7W6F5Y3_9HYPH</name>
<dbReference type="AlphaFoldDB" id="A0A7W6F5Y3"/>
<dbReference type="InterPro" id="IPR023198">
    <property type="entry name" value="PGP-like_dom2"/>
</dbReference>
<comment type="catalytic activity">
    <reaction evidence="3">
        <text>an (S)-2-haloacid + H2O = a (2R)-2-hydroxycarboxylate + a halide anion + H(+)</text>
        <dbReference type="Rhea" id="RHEA:11192"/>
        <dbReference type="ChEBI" id="CHEBI:15377"/>
        <dbReference type="ChEBI" id="CHEBI:15378"/>
        <dbReference type="ChEBI" id="CHEBI:16042"/>
        <dbReference type="ChEBI" id="CHEBI:58314"/>
        <dbReference type="ChEBI" id="CHEBI:137405"/>
        <dbReference type="EC" id="3.8.1.2"/>
    </reaction>
</comment>
<dbReference type="Gene3D" id="1.10.150.240">
    <property type="entry name" value="Putative phosphatase, domain 2"/>
    <property type="match status" value="1"/>
</dbReference>
<dbReference type="Proteomes" id="UP000517759">
    <property type="component" value="Unassembled WGS sequence"/>
</dbReference>
<protein>
    <recommendedName>
        <fullName evidence="3">(S)-2-haloacid dehalogenase</fullName>
        <ecNumber evidence="3">3.8.1.2</ecNumber>
    </recommendedName>
    <alternativeName>
        <fullName evidence="3">2-haloalkanoic acid dehalogenase</fullName>
    </alternativeName>
    <alternativeName>
        <fullName evidence="3">Halocarboxylic acid halidohydrolase</fullName>
    </alternativeName>
    <alternativeName>
        <fullName evidence="3">L-2-haloacid dehalogenase</fullName>
    </alternativeName>
</protein>
<dbReference type="NCBIfam" id="TIGR01428">
    <property type="entry name" value="HAD_type_II"/>
    <property type="match status" value="1"/>
</dbReference>
<comment type="caution">
    <text evidence="5">The sequence shown here is derived from an EMBL/GenBank/DDBJ whole genome shotgun (WGS) entry which is preliminary data.</text>
</comment>
<keyword evidence="2 3" id="KW-0378">Hydrolase</keyword>
<dbReference type="SFLD" id="SFLDS00003">
    <property type="entry name" value="Haloacid_Dehalogenase"/>
    <property type="match status" value="1"/>
</dbReference>
<dbReference type="InterPro" id="IPR036412">
    <property type="entry name" value="HAD-like_sf"/>
</dbReference>
<evidence type="ECO:0000313" key="4">
    <source>
        <dbReference type="EMBL" id="GLS42961.1"/>
    </source>
</evidence>
<dbReference type="Proteomes" id="UP001156881">
    <property type="component" value="Unassembled WGS sequence"/>
</dbReference>
<organism evidence="5 6">
    <name type="scientific">Methylobacterium brachythecii</name>
    <dbReference type="NCBI Taxonomy" id="1176177"/>
    <lineage>
        <taxon>Bacteria</taxon>
        <taxon>Pseudomonadati</taxon>
        <taxon>Pseudomonadota</taxon>
        <taxon>Alphaproteobacteria</taxon>
        <taxon>Hyphomicrobiales</taxon>
        <taxon>Methylobacteriaceae</taxon>
        <taxon>Methylobacterium</taxon>
    </lineage>
</organism>
<dbReference type="SUPFAM" id="SSF56784">
    <property type="entry name" value="HAD-like"/>
    <property type="match status" value="1"/>
</dbReference>
<keyword evidence="7" id="KW-1185">Reference proteome</keyword>
<reference evidence="4" key="4">
    <citation type="submission" date="2023-01" db="EMBL/GenBank/DDBJ databases">
        <title>Draft genome sequence of Methylobacterium brachythecii strain NBRC 107710.</title>
        <authorList>
            <person name="Sun Q."/>
            <person name="Mori K."/>
        </authorList>
    </citation>
    <scope>NUCLEOTIDE SEQUENCE</scope>
    <source>
        <strain evidence="4">NBRC 107710</strain>
    </source>
</reference>
<dbReference type="InterPro" id="IPR006328">
    <property type="entry name" value="2-HAD"/>
</dbReference>
<comment type="similarity">
    <text evidence="1 3">Belongs to the HAD-like hydrolase superfamily. S-2-haloalkanoic acid dehalogenase family.</text>
</comment>
<dbReference type="EMBL" id="BSPG01000003">
    <property type="protein sequence ID" value="GLS42961.1"/>
    <property type="molecule type" value="Genomic_DNA"/>
</dbReference>
<accession>A0A7W6F5Y3</accession>
<dbReference type="PANTHER" id="PTHR43316:SF3">
    <property type="entry name" value="HALOACID DEHALOGENASE, TYPE II (AFU_ORTHOLOGUE AFUA_2G07750)-RELATED"/>
    <property type="match status" value="1"/>
</dbReference>
<reference evidence="5 6" key="3">
    <citation type="submission" date="2020-08" db="EMBL/GenBank/DDBJ databases">
        <title>Genomic Encyclopedia of Type Strains, Phase IV (KMG-IV): sequencing the most valuable type-strain genomes for metagenomic binning, comparative biology and taxonomic classification.</title>
        <authorList>
            <person name="Goeker M."/>
        </authorList>
    </citation>
    <scope>NUCLEOTIDE SEQUENCE [LARGE SCALE GENOMIC DNA]</scope>
    <source>
        <strain evidence="5 6">DSM 24105</strain>
    </source>
</reference>
<proteinExistence type="inferred from homology"/>
<dbReference type="EC" id="3.8.1.2" evidence="3"/>
<dbReference type="PROSITE" id="PS51318">
    <property type="entry name" value="TAT"/>
    <property type="match status" value="1"/>
</dbReference>
<dbReference type="Pfam" id="PF00702">
    <property type="entry name" value="Hydrolase"/>
    <property type="match status" value="1"/>
</dbReference>
<evidence type="ECO:0000256" key="1">
    <source>
        <dbReference type="ARBA" id="ARBA00008106"/>
    </source>
</evidence>
<sequence length="283" mass="31011">MSERYEGGRPGLGRREVLTIAAASAAAWAVLPTSSAQGASESKTMVDPASIKGILFDVQGTTVDFYATILRKGDVFTRAHGIEADWTRIADQWRTEYRRLLDQIIAGTIPWRSTDQIYREGLDTLLATYDWGPKLSAADRDQLNAVWSQLEPWPDTRPGLDRLAKKFTISTLSNGSMASVVSIAKLGQLPFDCILTAELVKSSKPDPKVYALGQNALALKPEQLLMVACHKYDLAGAKKFGFNTAFIPRPLEFGPKGKVDLTPEPYFDLMANDFVDLAGKLGA</sequence>
<dbReference type="InterPro" id="IPR051540">
    <property type="entry name" value="S-2-haloacid_dehalogenase"/>
</dbReference>
<dbReference type="EMBL" id="JACIDN010000002">
    <property type="protein sequence ID" value="MBB3901386.1"/>
    <property type="molecule type" value="Genomic_DNA"/>
</dbReference>
<gene>
    <name evidence="4" type="ORF">GCM10007884_09460</name>
    <name evidence="5" type="ORF">GGR33_000872</name>
</gene>
<dbReference type="InterPro" id="IPR006439">
    <property type="entry name" value="HAD-SF_hydro_IA"/>
</dbReference>
<dbReference type="SFLD" id="SFLDG01129">
    <property type="entry name" value="C1.5:_HAD__Beta-PGM__Phosphata"/>
    <property type="match status" value="1"/>
</dbReference>
<evidence type="ECO:0000256" key="3">
    <source>
        <dbReference type="RuleBase" id="RU368077"/>
    </source>
</evidence>
<dbReference type="Gene3D" id="3.40.50.1000">
    <property type="entry name" value="HAD superfamily/HAD-like"/>
    <property type="match status" value="1"/>
</dbReference>
<dbReference type="RefSeq" id="WP_183502325.1">
    <property type="nucleotide sequence ID" value="NZ_BSPG01000003.1"/>
</dbReference>
<comment type="function">
    <text evidence="3">Catalyzes the hydrolytic dehalogenation of small (S)-2-haloalkanoic acids to yield the corresponding (R)-2-hydroxyalkanoic acids.</text>
</comment>
<dbReference type="PANTHER" id="PTHR43316">
    <property type="entry name" value="HYDROLASE, HALOACID DELAHOGENASE-RELATED"/>
    <property type="match status" value="1"/>
</dbReference>
<reference evidence="4" key="1">
    <citation type="journal article" date="2014" name="Int. J. Syst. Evol. Microbiol.">
        <title>Complete genome of a new Firmicutes species belonging to the dominant human colonic microbiota ('Ruminococcus bicirculans') reveals two chromosomes and a selective capacity to utilize plant glucans.</title>
        <authorList>
            <consortium name="NISC Comparative Sequencing Program"/>
            <person name="Wegmann U."/>
            <person name="Louis P."/>
            <person name="Goesmann A."/>
            <person name="Henrissat B."/>
            <person name="Duncan S.H."/>
            <person name="Flint H.J."/>
        </authorList>
    </citation>
    <scope>NUCLEOTIDE SEQUENCE</scope>
    <source>
        <strain evidence="4">NBRC 107710</strain>
    </source>
</reference>
<evidence type="ECO:0000256" key="2">
    <source>
        <dbReference type="ARBA" id="ARBA00022801"/>
    </source>
</evidence>
<evidence type="ECO:0000313" key="6">
    <source>
        <dbReference type="Proteomes" id="UP000517759"/>
    </source>
</evidence>
<dbReference type="InterPro" id="IPR006311">
    <property type="entry name" value="TAT_signal"/>
</dbReference>
<evidence type="ECO:0000313" key="5">
    <source>
        <dbReference type="EMBL" id="MBB3901386.1"/>
    </source>
</evidence>
<dbReference type="NCBIfam" id="TIGR01493">
    <property type="entry name" value="HAD-SF-IA-v2"/>
    <property type="match status" value="1"/>
</dbReference>
<dbReference type="PRINTS" id="PR00413">
    <property type="entry name" value="HADHALOGNASE"/>
</dbReference>
<evidence type="ECO:0000313" key="7">
    <source>
        <dbReference type="Proteomes" id="UP001156881"/>
    </source>
</evidence>
<reference evidence="7" key="2">
    <citation type="journal article" date="2019" name="Int. J. Syst. Evol. Microbiol.">
        <title>The Global Catalogue of Microorganisms (GCM) 10K type strain sequencing project: providing services to taxonomists for standard genome sequencing and annotation.</title>
        <authorList>
            <consortium name="The Broad Institute Genomics Platform"/>
            <consortium name="The Broad Institute Genome Sequencing Center for Infectious Disease"/>
            <person name="Wu L."/>
            <person name="Ma J."/>
        </authorList>
    </citation>
    <scope>NUCLEOTIDE SEQUENCE [LARGE SCALE GENOMIC DNA]</scope>
    <source>
        <strain evidence="7">NBRC 107710</strain>
    </source>
</reference>
<dbReference type="GO" id="GO:0018784">
    <property type="term" value="F:(S)-2-haloacid dehalogenase activity"/>
    <property type="evidence" value="ECO:0007669"/>
    <property type="project" value="UniProtKB-UniRule"/>
</dbReference>